<dbReference type="EMBL" id="CP138858">
    <property type="protein sequence ID" value="WPJ93969.1"/>
    <property type="molecule type" value="Genomic_DNA"/>
</dbReference>
<proteinExistence type="predicted"/>
<name>A0ABZ0RFK7_9BACT</name>
<dbReference type="InterPro" id="IPR010496">
    <property type="entry name" value="AL/BT2_dom"/>
</dbReference>
<organism evidence="3 4">
    <name type="scientific">Coraliomargarita algicola</name>
    <dbReference type="NCBI Taxonomy" id="3092156"/>
    <lineage>
        <taxon>Bacteria</taxon>
        <taxon>Pseudomonadati</taxon>
        <taxon>Verrucomicrobiota</taxon>
        <taxon>Opitutia</taxon>
        <taxon>Puniceicoccales</taxon>
        <taxon>Coraliomargaritaceae</taxon>
        <taxon>Coraliomargarita</taxon>
    </lineage>
</organism>
<feature type="chain" id="PRO_5046723813" evidence="1">
    <location>
        <begin position="18"/>
        <end position="256"/>
    </location>
</feature>
<evidence type="ECO:0000259" key="2">
    <source>
        <dbReference type="Pfam" id="PF06439"/>
    </source>
</evidence>
<dbReference type="Proteomes" id="UP001324993">
    <property type="component" value="Chromosome"/>
</dbReference>
<dbReference type="Pfam" id="PF06439">
    <property type="entry name" value="3keto-disac_hyd"/>
    <property type="match status" value="1"/>
</dbReference>
<feature type="signal peptide" evidence="1">
    <location>
        <begin position="1"/>
        <end position="17"/>
    </location>
</feature>
<evidence type="ECO:0000256" key="1">
    <source>
        <dbReference type="SAM" id="SignalP"/>
    </source>
</evidence>
<evidence type="ECO:0000313" key="4">
    <source>
        <dbReference type="Proteomes" id="UP001324993"/>
    </source>
</evidence>
<reference evidence="3 4" key="1">
    <citation type="submission" date="2023-11" db="EMBL/GenBank/DDBJ databases">
        <title>Coraliomargarita sp. nov., isolated from marine algae.</title>
        <authorList>
            <person name="Lee J.K."/>
            <person name="Baek J.H."/>
            <person name="Kim J.M."/>
            <person name="Choi D.G."/>
            <person name="Jeon C.O."/>
        </authorList>
    </citation>
    <scope>NUCLEOTIDE SEQUENCE [LARGE SCALE GENOMIC DNA]</scope>
    <source>
        <strain evidence="3 4">J2-16</strain>
    </source>
</reference>
<keyword evidence="4" id="KW-1185">Reference proteome</keyword>
<sequence>MKRLTPLLCLLTYSLFAEDGFKTLFDGTSLQGWTAARSSGIGDWGAFSVNENEQAIQTYAGRKAGSKQANDCLVTKTEYSHYILKLEYKWLESRFAPRSDWDRDAGLLFHVHGNLQKVWPLSIEMQIGESLANKPAGKGQAGRFHTGDLFVLGKHLRADTAQNKKRYDASAKRITGKSVETHMGKEKPKGEWNEMEIHVYGSEKASFILNGEVVLETYNMVQLQEDGTTLPLNKGHIGLQAEWAELLYRNILIKEL</sequence>
<dbReference type="Gene3D" id="2.60.120.560">
    <property type="entry name" value="Exo-inulinase, domain 1"/>
    <property type="match status" value="1"/>
</dbReference>
<keyword evidence="1" id="KW-0732">Signal</keyword>
<evidence type="ECO:0000313" key="3">
    <source>
        <dbReference type="EMBL" id="WPJ93969.1"/>
    </source>
</evidence>
<protein>
    <submittedName>
        <fullName evidence="3">DUF1080 domain-containing protein</fullName>
    </submittedName>
</protein>
<accession>A0ABZ0RFK7</accession>
<gene>
    <name evidence="3" type="ORF">SH580_11025</name>
</gene>
<dbReference type="RefSeq" id="WP_319830935.1">
    <property type="nucleotide sequence ID" value="NZ_CP138858.1"/>
</dbReference>
<feature type="domain" description="3-keto-alpha-glucoside-1,2-lyase/3-keto-2-hydroxy-glucal hydratase" evidence="2">
    <location>
        <begin position="20"/>
        <end position="254"/>
    </location>
</feature>